<gene>
    <name evidence="3" type="ORF">M8N44_04055</name>
</gene>
<dbReference type="InterPro" id="IPR035897">
    <property type="entry name" value="Toll_tir_struct_dom_sf"/>
</dbReference>
<reference evidence="3 4" key="1">
    <citation type="submission" date="2022-03" db="EMBL/GenBank/DDBJ databases">
        <title>Taxonomic description of new species and reclassification of some bacterial strains.</title>
        <authorList>
            <person name="Ndongo S."/>
        </authorList>
    </citation>
    <scope>NUCLEOTIDE SEQUENCE [LARGE SCALE GENOMIC DNA]</scope>
    <source>
        <strain evidence="3 4">Marseille-P6666</strain>
    </source>
</reference>
<dbReference type="Pfam" id="PF13676">
    <property type="entry name" value="TIR_2"/>
    <property type="match status" value="1"/>
</dbReference>
<comment type="caution">
    <text evidence="3">The sequence shown here is derived from an EMBL/GenBank/DDBJ whole genome shotgun (WGS) entry which is preliminary data.</text>
</comment>
<evidence type="ECO:0000313" key="4">
    <source>
        <dbReference type="Proteomes" id="UP001202031"/>
    </source>
</evidence>
<organism evidence="3 4">
    <name type="scientific">Akkermansia massiliensis</name>
    <dbReference type="NCBI Taxonomy" id="2927224"/>
    <lineage>
        <taxon>Bacteria</taxon>
        <taxon>Pseudomonadati</taxon>
        <taxon>Verrucomicrobiota</taxon>
        <taxon>Verrucomicrobiia</taxon>
        <taxon>Verrucomicrobiales</taxon>
        <taxon>Akkermansiaceae</taxon>
        <taxon>Akkermansia</taxon>
    </lineage>
</organism>
<dbReference type="RefSeq" id="WP_249853022.1">
    <property type="nucleotide sequence ID" value="NZ_JAMGSI010000001.1"/>
</dbReference>
<name>A0ABT0R6R6_9BACT</name>
<keyword evidence="1" id="KW-0175">Coiled coil</keyword>
<protein>
    <submittedName>
        <fullName evidence="3">TIR domain-containing protein</fullName>
    </submittedName>
</protein>
<sequence length="354" mass="41365">MPVSIPQIFISWSHNEERQIAELLKKLLLECFNVQVFVSSQDIPYDEDFGNAIRENLKAADYGIVCLTKRTKVEPWIMFEAGVLMGRHDFSKVSFILFDMKFEDMPAPIKTRQALLFEQEDIRKLLTTVRVRLSLQEKNSIHNIIDEQWNQFADNVSSLLSKIPQQTEKESEIKRLSEEVDKLIEENKRISNELAFTKTGKHPFPSGPIVGFHANMEEDFINQDSGKLEFHFNSYDDQDIVNLTWRLIPPGSTDREKYRKNFPGIQDIFISERFYNNGYSIQYIISKHASQGYMTHTDSNGNKRTSFGRKIYPISILKIVNREIDPSWRRPFDKKDEEKVKNIYDTVSKKALRP</sequence>
<accession>A0ABT0R6R6</accession>
<dbReference type="Gene3D" id="3.40.50.10140">
    <property type="entry name" value="Toll/interleukin-1 receptor homology (TIR) domain"/>
    <property type="match status" value="1"/>
</dbReference>
<keyword evidence="4" id="KW-1185">Reference proteome</keyword>
<dbReference type="GeneID" id="84023016"/>
<feature type="domain" description="TIR" evidence="2">
    <location>
        <begin position="8"/>
        <end position="118"/>
    </location>
</feature>
<dbReference type="InterPro" id="IPR000157">
    <property type="entry name" value="TIR_dom"/>
</dbReference>
<evidence type="ECO:0000259" key="2">
    <source>
        <dbReference type="Pfam" id="PF13676"/>
    </source>
</evidence>
<dbReference type="EMBL" id="JAMGSI010000001">
    <property type="protein sequence ID" value="MCL6656491.1"/>
    <property type="molecule type" value="Genomic_DNA"/>
</dbReference>
<evidence type="ECO:0000313" key="3">
    <source>
        <dbReference type="EMBL" id="MCL6656491.1"/>
    </source>
</evidence>
<proteinExistence type="predicted"/>
<evidence type="ECO:0000256" key="1">
    <source>
        <dbReference type="SAM" id="Coils"/>
    </source>
</evidence>
<dbReference type="SUPFAM" id="SSF52200">
    <property type="entry name" value="Toll/Interleukin receptor TIR domain"/>
    <property type="match status" value="1"/>
</dbReference>
<feature type="coiled-coil region" evidence="1">
    <location>
        <begin position="166"/>
        <end position="193"/>
    </location>
</feature>
<dbReference type="Proteomes" id="UP001202031">
    <property type="component" value="Unassembled WGS sequence"/>
</dbReference>